<evidence type="ECO:0000313" key="2">
    <source>
        <dbReference type="EMBL" id="USP79111.1"/>
    </source>
</evidence>
<evidence type="ECO:0000256" key="1">
    <source>
        <dbReference type="SAM" id="MobiDB-lite"/>
    </source>
</evidence>
<evidence type="ECO:0000313" key="3">
    <source>
        <dbReference type="Proteomes" id="UP001056012"/>
    </source>
</evidence>
<accession>A0A9Q8ZBE0</accession>
<dbReference type="VEuPathDB" id="FungiDB:yc1106_06385"/>
<dbReference type="AlphaFoldDB" id="A0A9Q8ZBE0"/>
<feature type="compositionally biased region" description="Basic and acidic residues" evidence="1">
    <location>
        <begin position="102"/>
        <end position="115"/>
    </location>
</feature>
<organism evidence="2 3">
    <name type="scientific">Curvularia clavata</name>
    <dbReference type="NCBI Taxonomy" id="95742"/>
    <lineage>
        <taxon>Eukaryota</taxon>
        <taxon>Fungi</taxon>
        <taxon>Dikarya</taxon>
        <taxon>Ascomycota</taxon>
        <taxon>Pezizomycotina</taxon>
        <taxon>Dothideomycetes</taxon>
        <taxon>Pleosporomycetidae</taxon>
        <taxon>Pleosporales</taxon>
        <taxon>Pleosporineae</taxon>
        <taxon>Pleosporaceae</taxon>
        <taxon>Curvularia</taxon>
    </lineage>
</organism>
<dbReference type="Proteomes" id="UP001056012">
    <property type="component" value="Chromosome 4"/>
</dbReference>
<name>A0A9Q8ZBE0_CURCL</name>
<protein>
    <submittedName>
        <fullName evidence="2">Uncharacterized protein</fullName>
    </submittedName>
</protein>
<sequence length="442" mass="50347">MPPKKEVPSIENRRFLADLTPERRARLVILMDATGIEDAHEALHEHMGKETIADIVKAREEARRQRASSPVAEPPSVEETEPPDESSSESESSSEPESSPIIRERASPDPPREFLRLTPSTDPNRTTPRAAVLQPFRTDYLPPTNPDAPLFLPADARRHWYLGCLFSWKYFNYKTIEFWKEPGCQAAFNEIESYQVDDPRPTELVETLEENQQGPAKLEDYFRREVLEVVERIYNTLLTTTIITEECGDIVPQGIWIEKAAENEQLAAKGVKPTFVVRAKSASGEDETRLIGHVEYMGGRRGKLTVQMLASHILTISLPNHLPGNIARWMLEYSTQYGFLITSDEIMFIHFTPKQMGGRSIVKHSETKRVEYFSSWVQPELFFTAPMGQSDTLQEQGISVTARLALLHLIHTTTINEFRMVEDKGRCPEYFPTTEAGQKFRV</sequence>
<dbReference type="EMBL" id="CP089277">
    <property type="protein sequence ID" value="USP79111.1"/>
    <property type="molecule type" value="Genomic_DNA"/>
</dbReference>
<gene>
    <name evidence="2" type="ORF">yc1106_06385</name>
</gene>
<feature type="compositionally biased region" description="Acidic residues" evidence="1">
    <location>
        <begin position="76"/>
        <end position="94"/>
    </location>
</feature>
<keyword evidence="3" id="KW-1185">Reference proteome</keyword>
<feature type="compositionally biased region" description="Polar residues" evidence="1">
    <location>
        <begin position="118"/>
        <end position="127"/>
    </location>
</feature>
<dbReference type="OrthoDB" id="3792603at2759"/>
<proteinExistence type="predicted"/>
<feature type="region of interest" description="Disordered" evidence="1">
    <location>
        <begin position="59"/>
        <end position="133"/>
    </location>
</feature>
<reference evidence="2" key="1">
    <citation type="submission" date="2021-12" db="EMBL/GenBank/DDBJ databases">
        <title>Curvularia clavata genome.</title>
        <authorList>
            <person name="Cao Y."/>
        </authorList>
    </citation>
    <scope>NUCLEOTIDE SEQUENCE</scope>
    <source>
        <strain evidence="2">Yc1106</strain>
    </source>
</reference>